<dbReference type="InterPro" id="IPR019034">
    <property type="entry name" value="UPF0390"/>
</dbReference>
<feature type="region of interest" description="Disordered" evidence="2">
    <location>
        <begin position="82"/>
        <end position="113"/>
    </location>
</feature>
<dbReference type="GeneTree" id="ENSGT00940000158786"/>
<proteinExistence type="inferred from homology"/>
<organism evidence="3 4">
    <name type="scientific">Sander lucioperca</name>
    <name type="common">Pike-perch</name>
    <name type="synonym">Perca lucioperca</name>
    <dbReference type="NCBI Taxonomy" id="283035"/>
    <lineage>
        <taxon>Eukaryota</taxon>
        <taxon>Metazoa</taxon>
        <taxon>Chordata</taxon>
        <taxon>Craniata</taxon>
        <taxon>Vertebrata</taxon>
        <taxon>Euteleostomi</taxon>
        <taxon>Actinopterygii</taxon>
        <taxon>Neopterygii</taxon>
        <taxon>Teleostei</taxon>
        <taxon>Neoteleostei</taxon>
        <taxon>Acanthomorphata</taxon>
        <taxon>Eupercaria</taxon>
        <taxon>Perciformes</taxon>
        <taxon>Percoidei</taxon>
        <taxon>Percidae</taxon>
        <taxon>Luciopercinae</taxon>
        <taxon>Sander</taxon>
    </lineage>
</organism>
<dbReference type="Proteomes" id="UP000694568">
    <property type="component" value="Unplaced"/>
</dbReference>
<reference evidence="3" key="2">
    <citation type="submission" date="2025-09" db="UniProtKB">
        <authorList>
            <consortium name="Ensembl"/>
        </authorList>
    </citation>
    <scope>IDENTIFICATION</scope>
</reference>
<protein>
    <submittedName>
        <fullName evidence="3">Calcium-binding mitochondrial carrier protein SCaMC-1-like</fullName>
    </submittedName>
</protein>
<evidence type="ECO:0000313" key="3">
    <source>
        <dbReference type="Ensembl" id="ENSSLUP00000028927.1"/>
    </source>
</evidence>
<comment type="similarity">
    <text evidence="1">Belongs to the UPF0390 family.</text>
</comment>
<accession>A0A8C9YRJ9</accession>
<feature type="compositionally biased region" description="Basic residues" evidence="2">
    <location>
        <begin position="1"/>
        <end position="31"/>
    </location>
</feature>
<feature type="region of interest" description="Disordered" evidence="2">
    <location>
        <begin position="1"/>
        <end position="42"/>
    </location>
</feature>
<dbReference type="PANTHER" id="PTHR16967:SF1">
    <property type="entry name" value="LEYDIG CELL TUMOR 10 KDA PROTEIN HOMOLOG"/>
    <property type="match status" value="1"/>
</dbReference>
<evidence type="ECO:0000256" key="2">
    <source>
        <dbReference type="SAM" id="MobiDB-lite"/>
    </source>
</evidence>
<name>A0A8C9YRJ9_SANLU</name>
<dbReference type="Pfam" id="PF09495">
    <property type="entry name" value="DUF2462"/>
    <property type="match status" value="1"/>
</dbReference>
<sequence length="167" mass="18456">MAQGSKKFKTQRPGASKKHQQNKQKGPKKGGRTIAPKKAQVVQQQKLKKGLEVAIRNKIEQEVTQKASSSLHKPLSVVKGAEADSDWHQSWEPNGLGSLGRTARTENPLVRTRRGRSAGLSSLISWISTKMDASTSSNCRQGWQAEGLLEAPWKGWWRPGTPTKMGY</sequence>
<dbReference type="AlphaFoldDB" id="A0A8C9YRJ9"/>
<dbReference type="Ensembl" id="ENSSLUT00000029854.1">
    <property type="protein sequence ID" value="ENSSLUP00000028927.1"/>
    <property type="gene ID" value="ENSSLUG00000012981.1"/>
</dbReference>
<keyword evidence="4" id="KW-1185">Reference proteome</keyword>
<dbReference type="PANTHER" id="PTHR16967">
    <property type="entry name" value="LEYDIG CELL TUMOR 10 KDA PROTEIN HOMOLOG"/>
    <property type="match status" value="1"/>
</dbReference>
<gene>
    <name evidence="3" type="primary">c4h19orf53</name>
</gene>
<reference evidence="3" key="1">
    <citation type="submission" date="2025-08" db="UniProtKB">
        <authorList>
            <consortium name="Ensembl"/>
        </authorList>
    </citation>
    <scope>IDENTIFICATION</scope>
</reference>
<evidence type="ECO:0000256" key="1">
    <source>
        <dbReference type="ARBA" id="ARBA00006802"/>
    </source>
</evidence>
<evidence type="ECO:0000313" key="4">
    <source>
        <dbReference type="Proteomes" id="UP000694568"/>
    </source>
</evidence>